<evidence type="ECO:0000313" key="11">
    <source>
        <dbReference type="Proteomes" id="UP000029964"/>
    </source>
</evidence>
<dbReference type="Pfam" id="PF00254">
    <property type="entry name" value="FKBP_C"/>
    <property type="match status" value="1"/>
</dbReference>
<protein>
    <recommendedName>
        <fullName evidence="3 6">peptidylprolyl isomerase</fullName>
        <ecNumber evidence="3 6">5.2.1.8</ecNumber>
    </recommendedName>
</protein>
<dbReference type="GO" id="GO:0005783">
    <property type="term" value="C:endoplasmic reticulum"/>
    <property type="evidence" value="ECO:0007669"/>
    <property type="project" value="TreeGrafter"/>
</dbReference>
<dbReference type="AlphaFoldDB" id="A0A086TAV3"/>
<dbReference type="PANTHER" id="PTHR45779">
    <property type="entry name" value="PEPTIDYLPROLYL ISOMERASE"/>
    <property type="match status" value="1"/>
</dbReference>
<name>A0A086TAV3_HAPC1</name>
<feature type="chain" id="PRO_5001815475" description="peptidylprolyl isomerase" evidence="8">
    <location>
        <begin position="21"/>
        <end position="187"/>
    </location>
</feature>
<dbReference type="Gene3D" id="3.10.50.40">
    <property type="match status" value="1"/>
</dbReference>
<dbReference type="InterPro" id="IPR046357">
    <property type="entry name" value="PPIase_dom_sf"/>
</dbReference>
<dbReference type="InterPro" id="IPR044609">
    <property type="entry name" value="FKBP2/11"/>
</dbReference>
<keyword evidence="11" id="KW-1185">Reference proteome</keyword>
<organism evidence="10 11">
    <name type="scientific">Hapsidospora chrysogenum (strain ATCC 11550 / CBS 779.69 / DSM 880 / IAM 14645 / JCM 23072 / IMI 49137)</name>
    <name type="common">Acremonium chrysogenum</name>
    <dbReference type="NCBI Taxonomy" id="857340"/>
    <lineage>
        <taxon>Eukaryota</taxon>
        <taxon>Fungi</taxon>
        <taxon>Dikarya</taxon>
        <taxon>Ascomycota</taxon>
        <taxon>Pezizomycotina</taxon>
        <taxon>Sordariomycetes</taxon>
        <taxon>Hypocreomycetidae</taxon>
        <taxon>Hypocreales</taxon>
        <taxon>Bionectriaceae</taxon>
        <taxon>Hapsidospora</taxon>
    </lineage>
</organism>
<dbReference type="FunFam" id="3.10.50.40:FF:000006">
    <property type="entry name" value="Peptidyl-prolyl cis-trans isomerase"/>
    <property type="match status" value="1"/>
</dbReference>
<evidence type="ECO:0000256" key="6">
    <source>
        <dbReference type="PROSITE-ProRule" id="PRU00277"/>
    </source>
</evidence>
<keyword evidence="7" id="KW-0175">Coiled coil</keyword>
<dbReference type="PROSITE" id="PS50059">
    <property type="entry name" value="FKBP_PPIASE"/>
    <property type="match status" value="1"/>
</dbReference>
<comment type="catalytic activity">
    <reaction evidence="1 6">
        <text>[protein]-peptidylproline (omega=180) = [protein]-peptidylproline (omega=0)</text>
        <dbReference type="Rhea" id="RHEA:16237"/>
        <dbReference type="Rhea" id="RHEA-COMP:10747"/>
        <dbReference type="Rhea" id="RHEA-COMP:10748"/>
        <dbReference type="ChEBI" id="CHEBI:83833"/>
        <dbReference type="ChEBI" id="CHEBI:83834"/>
        <dbReference type="EC" id="5.2.1.8"/>
    </reaction>
</comment>
<evidence type="ECO:0000256" key="4">
    <source>
        <dbReference type="ARBA" id="ARBA00023110"/>
    </source>
</evidence>
<evidence type="ECO:0000256" key="1">
    <source>
        <dbReference type="ARBA" id="ARBA00000971"/>
    </source>
</evidence>
<dbReference type="STRING" id="857340.A0A086TAV3"/>
<dbReference type="OrthoDB" id="1902587at2759"/>
<gene>
    <name evidence="10" type="ORF">ACRE_027450</name>
</gene>
<feature type="domain" description="PPIase FKBP-type" evidence="9">
    <location>
        <begin position="41"/>
        <end position="129"/>
    </location>
</feature>
<comment type="function">
    <text evidence="2">PPIases accelerate the folding of proteins. It catalyzes the cis-trans isomerization of proline imidic peptide bonds in oligopeptides.</text>
</comment>
<evidence type="ECO:0000256" key="3">
    <source>
        <dbReference type="ARBA" id="ARBA00013194"/>
    </source>
</evidence>
<evidence type="ECO:0000256" key="8">
    <source>
        <dbReference type="SAM" id="SignalP"/>
    </source>
</evidence>
<keyword evidence="8" id="KW-0732">Signal</keyword>
<reference evidence="11" key="1">
    <citation type="journal article" date="2014" name="Genome Announc.">
        <title>Genome sequence and annotation of Acremonium chrysogenum, producer of the beta-lactam antibiotic cephalosporin C.</title>
        <authorList>
            <person name="Terfehr D."/>
            <person name="Dahlmann T.A."/>
            <person name="Specht T."/>
            <person name="Zadra I."/>
            <person name="Kuernsteiner H."/>
            <person name="Kueck U."/>
        </authorList>
    </citation>
    <scope>NUCLEOTIDE SEQUENCE [LARGE SCALE GENOMIC DNA]</scope>
    <source>
        <strain evidence="11">ATCC 11550 / CBS 779.69 / DSM 880 / IAM 14645 / JCM 23072 / IMI 49137</strain>
    </source>
</reference>
<sequence>MKATLLLSVLASAAVSLVAAAEELDIKITQGVECERKTQKGDKVSMHYLGTLADGGKKFDASYDRNQPLTFKLGSGQVIKGWDQGLLDMCIGEKRTLTIPPEFGYGERGIGPIPPGATLIFETELVGIEGVETPEKIIYKVAEKVEEEAEAAKENLAEKVANAASEAAEAAKTFVADSDDMDGHEEL</sequence>
<evidence type="ECO:0000313" key="10">
    <source>
        <dbReference type="EMBL" id="KFH46485.1"/>
    </source>
</evidence>
<dbReference type="InterPro" id="IPR001179">
    <property type="entry name" value="PPIase_FKBP_dom"/>
</dbReference>
<accession>A0A086TAV3</accession>
<evidence type="ECO:0000256" key="7">
    <source>
        <dbReference type="SAM" id="Coils"/>
    </source>
</evidence>
<dbReference type="GO" id="GO:0003755">
    <property type="term" value="F:peptidyl-prolyl cis-trans isomerase activity"/>
    <property type="evidence" value="ECO:0007669"/>
    <property type="project" value="UniProtKB-KW"/>
</dbReference>
<feature type="signal peptide" evidence="8">
    <location>
        <begin position="1"/>
        <end position="20"/>
    </location>
</feature>
<dbReference type="SUPFAM" id="SSF54534">
    <property type="entry name" value="FKBP-like"/>
    <property type="match status" value="1"/>
</dbReference>
<proteinExistence type="predicted"/>
<feature type="coiled-coil region" evidence="7">
    <location>
        <begin position="139"/>
        <end position="173"/>
    </location>
</feature>
<dbReference type="PANTHER" id="PTHR45779:SF7">
    <property type="entry name" value="PEPTIDYLPROLYL ISOMERASE"/>
    <property type="match status" value="1"/>
</dbReference>
<evidence type="ECO:0000259" key="9">
    <source>
        <dbReference type="PROSITE" id="PS50059"/>
    </source>
</evidence>
<dbReference type="EMBL" id="JPKY01000019">
    <property type="protein sequence ID" value="KFH46485.1"/>
    <property type="molecule type" value="Genomic_DNA"/>
</dbReference>
<dbReference type="EC" id="5.2.1.8" evidence="3 6"/>
<dbReference type="Proteomes" id="UP000029964">
    <property type="component" value="Unassembled WGS sequence"/>
</dbReference>
<evidence type="ECO:0000256" key="2">
    <source>
        <dbReference type="ARBA" id="ARBA00002388"/>
    </source>
</evidence>
<evidence type="ECO:0000256" key="5">
    <source>
        <dbReference type="ARBA" id="ARBA00023235"/>
    </source>
</evidence>
<dbReference type="HOGENOM" id="CLU_013615_8_1_1"/>
<keyword evidence="5 6" id="KW-0413">Isomerase</keyword>
<keyword evidence="4 6" id="KW-0697">Rotamase</keyword>
<comment type="caution">
    <text evidence="10">The sequence shown here is derived from an EMBL/GenBank/DDBJ whole genome shotgun (WGS) entry which is preliminary data.</text>
</comment>